<dbReference type="InterPro" id="IPR029052">
    <property type="entry name" value="Metallo-depent_PP-like"/>
</dbReference>
<dbReference type="SUPFAM" id="SSF56300">
    <property type="entry name" value="Metallo-dependent phosphatases"/>
    <property type="match status" value="1"/>
</dbReference>
<organism evidence="2 3">
    <name type="scientific">Pycnoporus cinnabarinus</name>
    <name type="common">Cinnabar-red polypore</name>
    <name type="synonym">Trametes cinnabarina</name>
    <dbReference type="NCBI Taxonomy" id="5643"/>
    <lineage>
        <taxon>Eukaryota</taxon>
        <taxon>Fungi</taxon>
        <taxon>Dikarya</taxon>
        <taxon>Basidiomycota</taxon>
        <taxon>Agaricomycotina</taxon>
        <taxon>Agaricomycetes</taxon>
        <taxon>Polyporales</taxon>
        <taxon>Polyporaceae</taxon>
        <taxon>Trametes</taxon>
    </lineage>
</organism>
<protein>
    <recommendedName>
        <fullName evidence="1">Calcineurin-like phosphoesterase domain-containing protein</fullName>
    </recommendedName>
</protein>
<dbReference type="GO" id="GO:0016787">
    <property type="term" value="F:hydrolase activity"/>
    <property type="evidence" value="ECO:0007669"/>
    <property type="project" value="InterPro"/>
</dbReference>
<evidence type="ECO:0000313" key="2">
    <source>
        <dbReference type="EMBL" id="CDO72203.1"/>
    </source>
</evidence>
<evidence type="ECO:0000259" key="1">
    <source>
        <dbReference type="Pfam" id="PF00149"/>
    </source>
</evidence>
<keyword evidence="3" id="KW-1185">Reference proteome</keyword>
<dbReference type="HOGENOM" id="CLU_060372_0_1_1"/>
<name>A0A060SIE7_PYCCI</name>
<dbReference type="OMA" id="CDFERKG"/>
<sequence length="281" mass="31711">MTSSPGTMSRIQIISDLHLEVERASSKQTTDGDGGLYQFDFPACADHLALLGDIGMTVDDRLFTWIRAQLERFAVIFYVPGNHEPYWSSLDESHSRLAQFAAACATEPCDSGRPLGQFVVLNRTRYDLSATTTVLGCTLWARLNPADLDILRWSLTDFRRIEGFNPTKYQEEHARDVQWLSQAVAEIAQFEPHRRLIIMTHHAPTVEGTGDPKYANGPTNSAFATEFVGSEIWRPELVKVWMFGHTHWCCDFEREGIRVVSNQRGYKDGAPGFDPTKVIEV</sequence>
<feature type="domain" description="Calcineurin-like phosphoesterase" evidence="1">
    <location>
        <begin position="10"/>
        <end position="248"/>
    </location>
</feature>
<dbReference type="InterPro" id="IPR004843">
    <property type="entry name" value="Calcineurin-like_PHP"/>
</dbReference>
<gene>
    <name evidence="2" type="ORF">BN946_scf184970.g55</name>
</gene>
<proteinExistence type="predicted"/>
<accession>A0A060SIE7</accession>
<comment type="caution">
    <text evidence="2">The sequence shown here is derived from an EMBL/GenBank/DDBJ whole genome shotgun (WGS) entry which is preliminary data.</text>
</comment>
<dbReference type="Gene3D" id="3.60.21.10">
    <property type="match status" value="1"/>
</dbReference>
<reference evidence="2" key="1">
    <citation type="submission" date="2014-01" db="EMBL/GenBank/DDBJ databases">
        <title>The genome of the white-rot fungus Pycnoporus cinnabarinus: a basidiomycete model with a versatile arsenal for lignocellulosic biomass breakdown.</title>
        <authorList>
            <person name="Levasseur A."/>
            <person name="Lomascolo A."/>
            <person name="Ruiz-Duenas F.J."/>
            <person name="Uzan E."/>
            <person name="Piumi F."/>
            <person name="Kues U."/>
            <person name="Ram A.F.J."/>
            <person name="Murat C."/>
            <person name="Haon M."/>
            <person name="Benoit I."/>
            <person name="Arfi Y."/>
            <person name="Chevret D."/>
            <person name="Drula E."/>
            <person name="Kwon M.J."/>
            <person name="Gouret P."/>
            <person name="Lesage-Meessen L."/>
            <person name="Lombard V."/>
            <person name="Mariette J."/>
            <person name="Noirot C."/>
            <person name="Park J."/>
            <person name="Patyshakuliyeva A."/>
            <person name="Wieneger R.A.B."/>
            <person name="Wosten H.A.B."/>
            <person name="Martin F."/>
            <person name="Coutinho P.M."/>
            <person name="de Vries R."/>
            <person name="Martinez A.T."/>
            <person name="Klopp C."/>
            <person name="Pontarotti P."/>
            <person name="Henrissat B."/>
            <person name="Record E."/>
        </authorList>
    </citation>
    <scope>NUCLEOTIDE SEQUENCE [LARGE SCALE GENOMIC DNA]</scope>
    <source>
        <strain evidence="2">BRFM137</strain>
    </source>
</reference>
<dbReference type="PANTHER" id="PTHR37844">
    <property type="entry name" value="SER/THR PROTEIN PHOSPHATASE SUPERFAMILY (AFU_ORTHOLOGUE AFUA_1G14840)"/>
    <property type="match status" value="1"/>
</dbReference>
<dbReference type="Pfam" id="PF00149">
    <property type="entry name" value="Metallophos"/>
    <property type="match status" value="1"/>
</dbReference>
<dbReference type="Proteomes" id="UP000029665">
    <property type="component" value="Unassembled WGS sequence"/>
</dbReference>
<dbReference type="EMBL" id="CCBP010000111">
    <property type="protein sequence ID" value="CDO72203.1"/>
    <property type="molecule type" value="Genomic_DNA"/>
</dbReference>
<dbReference type="AlphaFoldDB" id="A0A060SIE7"/>
<evidence type="ECO:0000313" key="3">
    <source>
        <dbReference type="Proteomes" id="UP000029665"/>
    </source>
</evidence>
<dbReference type="OrthoDB" id="550558at2759"/>
<dbReference type="PANTHER" id="PTHR37844:SF2">
    <property type="entry name" value="SER_THR PROTEIN PHOSPHATASE SUPERFAMILY (AFU_ORTHOLOGUE AFUA_1G14840)"/>
    <property type="match status" value="1"/>
</dbReference>